<dbReference type="PROSITE" id="PS51186">
    <property type="entry name" value="GNAT"/>
    <property type="match status" value="1"/>
</dbReference>
<accession>A0A7W2ED69</accession>
<keyword evidence="3" id="KW-1185">Reference proteome</keyword>
<comment type="caution">
    <text evidence="2">The sequence shown here is derived from an EMBL/GenBank/DDBJ whole genome shotgun (WGS) entry which is preliminary data.</text>
</comment>
<dbReference type="SUPFAM" id="SSF55729">
    <property type="entry name" value="Acyl-CoA N-acyltransferases (Nat)"/>
    <property type="match status" value="1"/>
</dbReference>
<keyword evidence="2" id="KW-0808">Transferase</keyword>
<dbReference type="PANTHER" id="PTHR43441">
    <property type="entry name" value="RIBOSOMAL-PROTEIN-SERINE ACETYLTRANSFERASE"/>
    <property type="match status" value="1"/>
</dbReference>
<evidence type="ECO:0000313" key="3">
    <source>
        <dbReference type="Proteomes" id="UP000566711"/>
    </source>
</evidence>
<reference evidence="2 3" key="1">
    <citation type="submission" date="2020-07" db="EMBL/GenBank/DDBJ databases">
        <title>Novel species isolated from subtropical streams in China.</title>
        <authorList>
            <person name="Lu H."/>
        </authorList>
    </citation>
    <scope>NUCLEOTIDE SEQUENCE [LARGE SCALE GENOMIC DNA]</scope>
    <source>
        <strain evidence="2 3">FT3S</strain>
    </source>
</reference>
<dbReference type="InterPro" id="IPR051908">
    <property type="entry name" value="Ribosomal_N-acetyltransferase"/>
</dbReference>
<protein>
    <submittedName>
        <fullName evidence="2">GNAT family N-acetyltransferase</fullName>
    </submittedName>
</protein>
<dbReference type="Pfam" id="PF13302">
    <property type="entry name" value="Acetyltransf_3"/>
    <property type="match status" value="1"/>
</dbReference>
<dbReference type="RefSeq" id="WP_182212947.1">
    <property type="nucleotide sequence ID" value="NZ_JACEZS010000001.1"/>
</dbReference>
<dbReference type="GO" id="GO:0008999">
    <property type="term" value="F:protein-N-terminal-alanine acetyltransferase activity"/>
    <property type="evidence" value="ECO:0007669"/>
    <property type="project" value="TreeGrafter"/>
</dbReference>
<dbReference type="GO" id="GO:0005737">
    <property type="term" value="C:cytoplasm"/>
    <property type="evidence" value="ECO:0007669"/>
    <property type="project" value="TreeGrafter"/>
</dbReference>
<feature type="domain" description="N-acetyltransferase" evidence="1">
    <location>
        <begin position="7"/>
        <end position="169"/>
    </location>
</feature>
<dbReference type="Gene3D" id="3.40.630.30">
    <property type="match status" value="1"/>
</dbReference>
<dbReference type="PANTHER" id="PTHR43441:SF11">
    <property type="entry name" value="RIBOSOMAL-PROTEIN-SERINE ACETYLTRANSFERASE"/>
    <property type="match status" value="1"/>
</dbReference>
<evidence type="ECO:0000259" key="1">
    <source>
        <dbReference type="PROSITE" id="PS51186"/>
    </source>
</evidence>
<dbReference type="InterPro" id="IPR000182">
    <property type="entry name" value="GNAT_dom"/>
</dbReference>
<proteinExistence type="predicted"/>
<organism evidence="2 3">
    <name type="scientific">Rugamonas fusca</name>
    <dbReference type="NCBI Taxonomy" id="2758568"/>
    <lineage>
        <taxon>Bacteria</taxon>
        <taxon>Pseudomonadati</taxon>
        <taxon>Pseudomonadota</taxon>
        <taxon>Betaproteobacteria</taxon>
        <taxon>Burkholderiales</taxon>
        <taxon>Oxalobacteraceae</taxon>
        <taxon>Telluria group</taxon>
        <taxon>Rugamonas</taxon>
    </lineage>
</organism>
<gene>
    <name evidence="2" type="ORF">H3H36_00085</name>
</gene>
<name>A0A7W2ED69_9BURK</name>
<evidence type="ECO:0000313" key="2">
    <source>
        <dbReference type="EMBL" id="MBA5603759.1"/>
    </source>
</evidence>
<dbReference type="EMBL" id="JACEZS010000001">
    <property type="protein sequence ID" value="MBA5603759.1"/>
    <property type="molecule type" value="Genomic_DNA"/>
</dbReference>
<dbReference type="InterPro" id="IPR016181">
    <property type="entry name" value="Acyl_CoA_acyltransferase"/>
</dbReference>
<sequence>MLKGKLCTVRHLLTADLNTFIALVNDLPSRGDYFSSQFKSPETMRKEFMQSGFASEDSELFVIEDQAHHIVGVLTHFKARTPTMREIGYRLFDQTLAGRGYVTEACTLLVDHLFKTSQFHRLEVLTAPDNLASVRVAEKCGFTAEGTLRQSFFINGSFCDVTVYSLLRPEWEARRARPAGAPSNVTRLPGM</sequence>
<dbReference type="Proteomes" id="UP000566711">
    <property type="component" value="Unassembled WGS sequence"/>
</dbReference>
<dbReference type="GO" id="GO:1990189">
    <property type="term" value="F:protein N-terminal-serine acetyltransferase activity"/>
    <property type="evidence" value="ECO:0007669"/>
    <property type="project" value="TreeGrafter"/>
</dbReference>
<dbReference type="AlphaFoldDB" id="A0A7W2ED69"/>